<dbReference type="Pfam" id="PF10069">
    <property type="entry name" value="DICT"/>
    <property type="match status" value="1"/>
</dbReference>
<evidence type="ECO:0000256" key="1">
    <source>
        <dbReference type="SAM" id="MobiDB-lite"/>
    </source>
</evidence>
<dbReference type="Proteomes" id="UP001364211">
    <property type="component" value="Unassembled WGS sequence"/>
</dbReference>
<evidence type="ECO:0000259" key="2">
    <source>
        <dbReference type="Pfam" id="PF10069"/>
    </source>
</evidence>
<comment type="caution">
    <text evidence="3">The sequence shown here is derived from an EMBL/GenBank/DDBJ whole genome shotgun (WGS) entry which is preliminary data.</text>
</comment>
<dbReference type="EMBL" id="JBBJUP010000008">
    <property type="protein sequence ID" value="MEJ8279589.1"/>
    <property type="molecule type" value="Genomic_DNA"/>
</dbReference>
<feature type="compositionally biased region" description="Pro residues" evidence="1">
    <location>
        <begin position="464"/>
        <end position="493"/>
    </location>
</feature>
<reference evidence="3 4" key="1">
    <citation type="submission" date="2024-03" db="EMBL/GenBank/DDBJ databases">
        <title>Draft genome sequence of Pseudonocardia sp. DW16-2.</title>
        <authorList>
            <person name="Duangmal K."/>
        </authorList>
    </citation>
    <scope>NUCLEOTIDE SEQUENCE [LARGE SCALE GENOMIC DNA]</scope>
    <source>
        <strain evidence="3 4">DW16-2</strain>
    </source>
</reference>
<evidence type="ECO:0000313" key="3">
    <source>
        <dbReference type="EMBL" id="MEJ8279589.1"/>
    </source>
</evidence>
<feature type="domain" description="DICT" evidence="2">
    <location>
        <begin position="35"/>
        <end position="142"/>
    </location>
</feature>
<feature type="compositionally biased region" description="Basic and acidic residues" evidence="1">
    <location>
        <begin position="532"/>
        <end position="552"/>
    </location>
</feature>
<organism evidence="3 4">
    <name type="scientific">Pseudonocardia spirodelae</name>
    <dbReference type="NCBI Taxonomy" id="3133431"/>
    <lineage>
        <taxon>Bacteria</taxon>
        <taxon>Bacillati</taxon>
        <taxon>Actinomycetota</taxon>
        <taxon>Actinomycetes</taxon>
        <taxon>Pseudonocardiales</taxon>
        <taxon>Pseudonocardiaceae</taxon>
        <taxon>Pseudonocardia</taxon>
    </lineage>
</organism>
<gene>
    <name evidence="3" type="ORF">WJX68_11665</name>
</gene>
<accession>A0ABU8T6N7</accession>
<protein>
    <submittedName>
        <fullName evidence="3">DICT sensory domain-containing protein</fullName>
    </submittedName>
</protein>
<dbReference type="InterPro" id="IPR019278">
    <property type="entry name" value="DICT_dom"/>
</dbReference>
<sequence length="567" mass="58603">MTEGPLAHAVRVASEQAYVDGLSEGRREAWERASGARPEPSSKRLLVHLSHSIERAVMSGPRTDPTVVVALFQRLRFFDREREVYARMARAGLHVVVAFAEGAAHDVPEGVHPVLLDPDEPLAQEWSVVAVGPEAGAFLVATDQHERDPREQGEAGRVFLGRWGYSRAQAGTELARLRFALGDRLPDAVRRTVDGLLAASMATGGDPAASAGTTGEAWATTSLNHMIDRLLSARAGTRALRAQLADARHAAAARTAAALDPASGLPTAEALDRFAGPAGPETLPVGLALFDLPGLDDSVVHDDDRAAWFAAHQVAAAMTQPLGPVEAALRLSARRFALVVPGASERHLAGLCDRVGERLALAARGWPGVPLTGRVALMVTRTRPLPVDDLAAALAHLPESPGAVAPVDAGTTPAGDRIVVAATGNPGVPSPAAAPAPVAVQAPAPVPVDPVAAAGTARHRSPEGTPPVPSWPSPDPVAPPPGAHAPAPRPAPAAPAAVDAPPPSRPRPYLDAGPGPTAGTGPGADPQATAREALRRLIHGDEPGDPRARDDVFADLSDPSRTGRGTV</sequence>
<evidence type="ECO:0000313" key="4">
    <source>
        <dbReference type="Proteomes" id="UP001364211"/>
    </source>
</evidence>
<feature type="region of interest" description="Disordered" evidence="1">
    <location>
        <begin position="454"/>
        <end position="567"/>
    </location>
</feature>
<proteinExistence type="predicted"/>
<dbReference type="RefSeq" id="WP_340289508.1">
    <property type="nucleotide sequence ID" value="NZ_JBBJUP010000008.1"/>
</dbReference>
<keyword evidence="4" id="KW-1185">Reference proteome</keyword>
<name>A0ABU8T6N7_9PSEU</name>